<name>A0A0D0B4I2_9AGAM</name>
<evidence type="ECO:0000313" key="1">
    <source>
        <dbReference type="EMBL" id="KIK48961.1"/>
    </source>
</evidence>
<proteinExistence type="predicted"/>
<dbReference type="AlphaFoldDB" id="A0A0D0B4I2"/>
<dbReference type="HOGENOM" id="CLU_2924270_0_0_1"/>
<sequence length="61" mass="7125">MRPRAPSFISSGDLDRMTSSWILSGIYREVHCAREEDVCEDLHLNPSVWTRAPTNERRDTY</sequence>
<dbReference type="Proteomes" id="UP000054485">
    <property type="component" value="Unassembled WGS sequence"/>
</dbReference>
<reference evidence="1 2" key="1">
    <citation type="submission" date="2014-04" db="EMBL/GenBank/DDBJ databases">
        <authorList>
            <consortium name="DOE Joint Genome Institute"/>
            <person name="Kuo A."/>
            <person name="Ruytinx J."/>
            <person name="Rineau F."/>
            <person name="Colpaert J."/>
            <person name="Kohler A."/>
            <person name="Nagy L.G."/>
            <person name="Floudas D."/>
            <person name="Copeland A."/>
            <person name="Barry K.W."/>
            <person name="Cichocki N."/>
            <person name="Veneault-Fourrey C."/>
            <person name="LaButti K."/>
            <person name="Lindquist E.A."/>
            <person name="Lipzen A."/>
            <person name="Lundell T."/>
            <person name="Morin E."/>
            <person name="Murat C."/>
            <person name="Sun H."/>
            <person name="Tunlid A."/>
            <person name="Henrissat B."/>
            <person name="Grigoriev I.V."/>
            <person name="Hibbett D.S."/>
            <person name="Martin F."/>
            <person name="Nordberg H.P."/>
            <person name="Cantor M.N."/>
            <person name="Hua S.X."/>
        </authorList>
    </citation>
    <scope>NUCLEOTIDE SEQUENCE [LARGE SCALE GENOMIC DNA]</scope>
    <source>
        <strain evidence="1 2">UH-Slu-Lm8-n1</strain>
    </source>
</reference>
<keyword evidence="2" id="KW-1185">Reference proteome</keyword>
<evidence type="ECO:0000313" key="2">
    <source>
        <dbReference type="Proteomes" id="UP000054485"/>
    </source>
</evidence>
<dbReference type="EMBL" id="KN835135">
    <property type="protein sequence ID" value="KIK48961.1"/>
    <property type="molecule type" value="Genomic_DNA"/>
</dbReference>
<protein>
    <submittedName>
        <fullName evidence="1">Uncharacterized protein</fullName>
    </submittedName>
</protein>
<accession>A0A0D0B4I2</accession>
<reference evidence="2" key="2">
    <citation type="submission" date="2015-01" db="EMBL/GenBank/DDBJ databases">
        <title>Evolutionary Origins and Diversification of the Mycorrhizal Mutualists.</title>
        <authorList>
            <consortium name="DOE Joint Genome Institute"/>
            <consortium name="Mycorrhizal Genomics Consortium"/>
            <person name="Kohler A."/>
            <person name="Kuo A."/>
            <person name="Nagy L.G."/>
            <person name="Floudas D."/>
            <person name="Copeland A."/>
            <person name="Barry K.W."/>
            <person name="Cichocki N."/>
            <person name="Veneault-Fourrey C."/>
            <person name="LaButti K."/>
            <person name="Lindquist E.A."/>
            <person name="Lipzen A."/>
            <person name="Lundell T."/>
            <person name="Morin E."/>
            <person name="Murat C."/>
            <person name="Riley R."/>
            <person name="Ohm R."/>
            <person name="Sun H."/>
            <person name="Tunlid A."/>
            <person name="Henrissat B."/>
            <person name="Grigoriev I.V."/>
            <person name="Hibbett D.S."/>
            <person name="Martin F."/>
        </authorList>
    </citation>
    <scope>NUCLEOTIDE SEQUENCE [LARGE SCALE GENOMIC DNA]</scope>
    <source>
        <strain evidence="2">UH-Slu-Lm8-n1</strain>
    </source>
</reference>
<gene>
    <name evidence="1" type="ORF">CY34DRAFT_797757</name>
</gene>
<organism evidence="1 2">
    <name type="scientific">Suillus luteus UH-Slu-Lm8-n1</name>
    <dbReference type="NCBI Taxonomy" id="930992"/>
    <lineage>
        <taxon>Eukaryota</taxon>
        <taxon>Fungi</taxon>
        <taxon>Dikarya</taxon>
        <taxon>Basidiomycota</taxon>
        <taxon>Agaricomycotina</taxon>
        <taxon>Agaricomycetes</taxon>
        <taxon>Agaricomycetidae</taxon>
        <taxon>Boletales</taxon>
        <taxon>Suillineae</taxon>
        <taxon>Suillaceae</taxon>
        <taxon>Suillus</taxon>
    </lineage>
</organism>
<dbReference type="InParanoid" id="A0A0D0B4I2"/>